<accession>A0ABD2QHK4</accession>
<dbReference type="PANTHER" id="PTHR11778">
    <property type="entry name" value="SERYL-TRNA SYNTHETASE"/>
    <property type="match status" value="1"/>
</dbReference>
<dbReference type="EMBL" id="JBJKFK010000315">
    <property type="protein sequence ID" value="KAL3317871.1"/>
    <property type="molecule type" value="Genomic_DNA"/>
</dbReference>
<comment type="caution">
    <text evidence="11">The sequence shown here is derived from an EMBL/GenBank/DDBJ whole genome shotgun (WGS) entry which is preliminary data.</text>
</comment>
<evidence type="ECO:0000256" key="3">
    <source>
        <dbReference type="ARBA" id="ARBA00022598"/>
    </source>
</evidence>
<dbReference type="InterPro" id="IPR002314">
    <property type="entry name" value="aa-tRNA-synt_IIb"/>
</dbReference>
<dbReference type="InterPro" id="IPR006195">
    <property type="entry name" value="aa-tRNA-synth_II"/>
</dbReference>
<proteinExistence type="inferred from homology"/>
<dbReference type="Gene3D" id="3.30.930.10">
    <property type="entry name" value="Bira Bifunctional Protein, Domain 2"/>
    <property type="match status" value="1"/>
</dbReference>
<feature type="binding site" evidence="8">
    <location>
        <position position="302"/>
    </location>
    <ligand>
        <name>L-serine</name>
        <dbReference type="ChEBI" id="CHEBI:33384"/>
    </ligand>
</feature>
<dbReference type="EC" id="6.1.1.11" evidence="2"/>
<keyword evidence="5 9" id="KW-0067">ATP-binding</keyword>
<protein>
    <recommendedName>
        <fullName evidence="2">serine--tRNA ligase</fullName>
        <ecNumber evidence="2">6.1.1.11</ecNumber>
    </recommendedName>
    <alternativeName>
        <fullName evidence="7">Seryl-tRNA synthetase</fullName>
    </alternativeName>
</protein>
<evidence type="ECO:0000256" key="4">
    <source>
        <dbReference type="ARBA" id="ARBA00022741"/>
    </source>
</evidence>
<evidence type="ECO:0000256" key="2">
    <source>
        <dbReference type="ARBA" id="ARBA00012840"/>
    </source>
</evidence>
<dbReference type="AlphaFoldDB" id="A0ABD2QHK4"/>
<dbReference type="InterPro" id="IPR002317">
    <property type="entry name" value="Ser-tRNA-ligase_type_1"/>
</dbReference>
<feature type="binding site" evidence="9">
    <location>
        <begin position="161"/>
        <end position="163"/>
    </location>
    <ligand>
        <name>ATP</name>
        <dbReference type="ChEBI" id="CHEBI:30616"/>
    </ligand>
</feature>
<keyword evidence="6" id="KW-0030">Aminoacyl-tRNA synthetase</keyword>
<dbReference type="PRINTS" id="PR00981">
    <property type="entry name" value="TRNASYNTHSER"/>
</dbReference>
<evidence type="ECO:0000256" key="7">
    <source>
        <dbReference type="ARBA" id="ARBA00031113"/>
    </source>
</evidence>
<feature type="binding site" evidence="9">
    <location>
        <begin position="247"/>
        <end position="257"/>
    </location>
    <ligand>
        <name>ATP</name>
        <dbReference type="ChEBI" id="CHEBI:30616"/>
    </ligand>
</feature>
<feature type="binding site" evidence="8">
    <location>
        <position position="121"/>
    </location>
    <ligand>
        <name>L-serine</name>
        <dbReference type="ChEBI" id="CHEBI:33384"/>
    </ligand>
</feature>
<comment type="similarity">
    <text evidence="1">Belongs to the class-II aminoacyl-tRNA synthetase family. Type-1 seryl-tRNA synthetase subfamily.</text>
</comment>
<evidence type="ECO:0000256" key="8">
    <source>
        <dbReference type="PIRSR" id="PIRSR001529-1"/>
    </source>
</evidence>
<keyword evidence="12" id="KW-1185">Reference proteome</keyword>
<dbReference type="GO" id="GO:0005524">
    <property type="term" value="F:ATP binding"/>
    <property type="evidence" value="ECO:0007669"/>
    <property type="project" value="UniProtKB-KW"/>
</dbReference>
<evidence type="ECO:0000256" key="9">
    <source>
        <dbReference type="PIRSR" id="PIRSR001529-2"/>
    </source>
</evidence>
<dbReference type="Pfam" id="PF00587">
    <property type="entry name" value="tRNA-synt_2b"/>
    <property type="match status" value="1"/>
</dbReference>
<dbReference type="InterPro" id="IPR045864">
    <property type="entry name" value="aa-tRNA-synth_II/BPL/LPL"/>
</dbReference>
<evidence type="ECO:0000256" key="5">
    <source>
        <dbReference type="ARBA" id="ARBA00022840"/>
    </source>
</evidence>
<feature type="site" description="Important for serine binding" evidence="8">
    <location>
        <position position="304"/>
    </location>
</feature>
<evidence type="ECO:0000313" key="12">
    <source>
        <dbReference type="Proteomes" id="UP001626550"/>
    </source>
</evidence>
<dbReference type="PIRSF" id="PIRSF001529">
    <property type="entry name" value="Ser-tRNA-synth_IIa"/>
    <property type="match status" value="1"/>
</dbReference>
<reference evidence="11 12" key="1">
    <citation type="submission" date="2024-11" db="EMBL/GenBank/DDBJ databases">
        <title>Adaptive evolution of stress response genes in parasites aligns with host niche diversity.</title>
        <authorList>
            <person name="Hahn C."/>
            <person name="Resl P."/>
        </authorList>
    </citation>
    <scope>NUCLEOTIDE SEQUENCE [LARGE SCALE GENOMIC DNA]</scope>
    <source>
        <strain evidence="11">EGGRZ-B1_66</strain>
        <tissue evidence="11">Body</tissue>
    </source>
</reference>
<dbReference type="PROSITE" id="PS50862">
    <property type="entry name" value="AA_TRNA_LIGASE_II"/>
    <property type="match status" value="1"/>
</dbReference>
<feature type="domain" description="Aminoacyl-transfer RNA synthetases class-II family profile" evidence="10">
    <location>
        <begin position="58"/>
        <end position="329"/>
    </location>
</feature>
<keyword evidence="4" id="KW-0547">Nucleotide-binding</keyword>
<evidence type="ECO:0000256" key="1">
    <source>
        <dbReference type="ARBA" id="ARBA00010728"/>
    </source>
</evidence>
<organism evidence="11 12">
    <name type="scientific">Cichlidogyrus casuarinus</name>
    <dbReference type="NCBI Taxonomy" id="1844966"/>
    <lineage>
        <taxon>Eukaryota</taxon>
        <taxon>Metazoa</taxon>
        <taxon>Spiralia</taxon>
        <taxon>Lophotrochozoa</taxon>
        <taxon>Platyhelminthes</taxon>
        <taxon>Monogenea</taxon>
        <taxon>Monopisthocotylea</taxon>
        <taxon>Dactylogyridea</taxon>
        <taxon>Ancyrocephalidae</taxon>
        <taxon>Cichlidogyrus</taxon>
    </lineage>
</organism>
<dbReference type="SUPFAM" id="SSF55681">
    <property type="entry name" value="Class II aaRS and biotin synthetases"/>
    <property type="match status" value="1"/>
</dbReference>
<evidence type="ECO:0000313" key="11">
    <source>
        <dbReference type="EMBL" id="KAL3317871.1"/>
    </source>
</evidence>
<name>A0ABD2QHK4_9PLAT</name>
<keyword evidence="3" id="KW-0436">Ligase</keyword>
<feature type="binding site" evidence="8">
    <location>
        <position position="181"/>
    </location>
    <ligand>
        <name>L-serine</name>
        <dbReference type="ChEBI" id="CHEBI:33384"/>
    </ligand>
</feature>
<evidence type="ECO:0000256" key="6">
    <source>
        <dbReference type="ARBA" id="ARBA00023146"/>
    </source>
</evidence>
<evidence type="ECO:0000259" key="10">
    <source>
        <dbReference type="PROSITE" id="PS50862"/>
    </source>
</evidence>
<sequence>MFATSRRDQFLVRNRRQKKETGTVKPLLKNGLNSLKLNNTSAGAGPRTFYFLDSLAMLEQALIDYALDKLIEQGFCMVSVPEVLPLSVIEACGFPVDSERDQIYKIVQEERHGPEMALAGTSEMTLAAFCAGRNLGFEEEGTQEGTSTDVLGLCAASKCFRREVSTVESTLYRTHQFNKVEMFCVTQPSLMVSDAMFERMLRLQIDLLSGLNLHFRVMEMPSSELGLSAFRKVDIEVWMPAEKFFGEVSFHVTNVSSTSNCTDYQSRRLQITWSDQNNASNDSPFAHTVGQPIILVYIIQLNGTACAVPRLMKAIIETHQQADNSVLVPEALQPYMDGMKHIRPNRDYEMEWITKLKK</sequence>
<feature type="binding site" evidence="8">
    <location>
        <position position="161"/>
    </location>
    <ligand>
        <name>L-serine</name>
        <dbReference type="ChEBI" id="CHEBI:33384"/>
    </ligand>
</feature>
<gene>
    <name evidence="11" type="primary">SARS2</name>
    <name evidence="11" type="ORF">Ciccas_003468</name>
</gene>
<dbReference type="GO" id="GO:0004828">
    <property type="term" value="F:serine-tRNA ligase activity"/>
    <property type="evidence" value="ECO:0007669"/>
    <property type="project" value="UniProtKB-EC"/>
</dbReference>
<dbReference type="Proteomes" id="UP001626550">
    <property type="component" value="Unassembled WGS sequence"/>
</dbReference>